<gene>
    <name evidence="1" type="ORF">U0042_09820</name>
</gene>
<evidence type="ECO:0000313" key="2">
    <source>
        <dbReference type="Proteomes" id="UP001325479"/>
    </source>
</evidence>
<evidence type="ECO:0008006" key="3">
    <source>
        <dbReference type="Google" id="ProtNLM"/>
    </source>
</evidence>
<name>A0ABZ0WRE1_9BURK</name>
<proteinExistence type="predicted"/>
<evidence type="ECO:0000313" key="1">
    <source>
        <dbReference type="EMBL" id="WQD79942.1"/>
    </source>
</evidence>
<dbReference type="RefSeq" id="WP_114814332.1">
    <property type="nucleotide sequence ID" value="NZ_CP139965.1"/>
</dbReference>
<accession>A0ABZ0WRE1</accession>
<protein>
    <recommendedName>
        <fullName evidence="3">General secretion pathway protein GspC</fullName>
    </recommendedName>
</protein>
<dbReference type="Gene3D" id="2.30.30.830">
    <property type="match status" value="1"/>
</dbReference>
<keyword evidence="2" id="KW-1185">Reference proteome</keyword>
<organism evidence="1 2">
    <name type="scientific">Paraburkholderia kururiensis</name>
    <dbReference type="NCBI Taxonomy" id="984307"/>
    <lineage>
        <taxon>Bacteria</taxon>
        <taxon>Pseudomonadati</taxon>
        <taxon>Pseudomonadota</taxon>
        <taxon>Betaproteobacteria</taxon>
        <taxon>Burkholderiales</taxon>
        <taxon>Burkholderiaceae</taxon>
        <taxon>Paraburkholderia</taxon>
    </lineage>
</organism>
<dbReference type="Proteomes" id="UP001325479">
    <property type="component" value="Chromosome"/>
</dbReference>
<reference evidence="1 2" key="1">
    <citation type="submission" date="2023-12" db="EMBL/GenBank/DDBJ databases">
        <title>Genome sequencing and assembly of bacterial species from a model synthetic community.</title>
        <authorList>
            <person name="Hogle S.L."/>
        </authorList>
    </citation>
    <scope>NUCLEOTIDE SEQUENCE [LARGE SCALE GENOMIC DNA]</scope>
    <source>
        <strain evidence="1 2">HAMBI 2494</strain>
    </source>
</reference>
<dbReference type="EMBL" id="CP139965">
    <property type="protein sequence ID" value="WQD79942.1"/>
    <property type="molecule type" value="Genomic_DNA"/>
</dbReference>
<sequence>MIRLPLNRRAVAPMLATAAAAALFIAVVLGWARVFSAPAPAAPATPPPPAPLDVSAGTTLFGASPDADTHNTIQLLGILSFDAHHAAAIVSLGGDAARVVRLGGALGNAVKLAEVHARSIVVESNGLQREIRLPDAQSPSAFVR</sequence>